<dbReference type="GO" id="GO:0005978">
    <property type="term" value="P:glycogen biosynthetic process"/>
    <property type="evidence" value="ECO:0007669"/>
    <property type="project" value="UniProtKB-UniRule"/>
</dbReference>
<dbReference type="CDD" id="cd03791">
    <property type="entry name" value="GT5_Glycogen_synthase_DULL1-like"/>
    <property type="match status" value="1"/>
</dbReference>
<evidence type="ECO:0000256" key="7">
    <source>
        <dbReference type="HAMAP-Rule" id="MF_00484"/>
    </source>
</evidence>
<dbReference type="STRING" id="1450648.CLORY_42050"/>
<dbReference type="Pfam" id="PF08323">
    <property type="entry name" value="Glyco_transf_5"/>
    <property type="match status" value="1"/>
</dbReference>
<comment type="function">
    <text evidence="2 7">Synthesizes alpha-1,4-glucan chains using ADP-glucose.</text>
</comment>
<feature type="domain" description="Starch synthase catalytic" evidence="9">
    <location>
        <begin position="2"/>
        <end position="238"/>
    </location>
</feature>
<evidence type="ECO:0000313" key="11">
    <source>
        <dbReference type="Proteomes" id="UP000190080"/>
    </source>
</evidence>
<dbReference type="Gene3D" id="3.40.50.2000">
    <property type="entry name" value="Glycogen Phosphorylase B"/>
    <property type="match status" value="2"/>
</dbReference>
<dbReference type="UniPathway" id="UPA00164"/>
<evidence type="ECO:0000256" key="3">
    <source>
        <dbReference type="ARBA" id="ARBA00010281"/>
    </source>
</evidence>
<protein>
    <recommendedName>
        <fullName evidence="7">Glycogen synthase</fullName>
        <ecNumber evidence="7">2.4.1.21</ecNumber>
    </recommendedName>
    <alternativeName>
        <fullName evidence="7">Starch [bacterial glycogen] synthase</fullName>
    </alternativeName>
</protein>
<keyword evidence="6 7" id="KW-0320">Glycogen biosynthesis</keyword>
<dbReference type="NCBIfam" id="TIGR02095">
    <property type="entry name" value="glgA"/>
    <property type="match status" value="1"/>
</dbReference>
<comment type="pathway">
    <text evidence="7">Glycan biosynthesis; glycogen biosynthesis.</text>
</comment>
<evidence type="ECO:0000256" key="6">
    <source>
        <dbReference type="ARBA" id="ARBA00023056"/>
    </source>
</evidence>
<evidence type="ECO:0000256" key="2">
    <source>
        <dbReference type="ARBA" id="ARBA00002764"/>
    </source>
</evidence>
<name>A0A1V4IAL7_9CLOT</name>
<dbReference type="OrthoDB" id="9808590at2"/>
<feature type="domain" description="Glycosyl transferase family 1" evidence="8">
    <location>
        <begin position="288"/>
        <end position="439"/>
    </location>
</feature>
<comment type="similarity">
    <text evidence="3 7">Belongs to the glycosyltransferase 1 family. Bacterial/plant glycogen synthase subfamily.</text>
</comment>
<dbReference type="AlphaFoldDB" id="A0A1V4IAL7"/>
<organism evidence="10 11">
    <name type="scientific">Clostridium oryzae</name>
    <dbReference type="NCBI Taxonomy" id="1450648"/>
    <lineage>
        <taxon>Bacteria</taxon>
        <taxon>Bacillati</taxon>
        <taxon>Bacillota</taxon>
        <taxon>Clostridia</taxon>
        <taxon>Eubacteriales</taxon>
        <taxon>Clostridiaceae</taxon>
        <taxon>Clostridium</taxon>
    </lineage>
</organism>
<dbReference type="Proteomes" id="UP000190080">
    <property type="component" value="Unassembled WGS sequence"/>
</dbReference>
<dbReference type="Pfam" id="PF00534">
    <property type="entry name" value="Glycos_transf_1"/>
    <property type="match status" value="1"/>
</dbReference>
<dbReference type="EC" id="2.4.1.21" evidence="7"/>
<evidence type="ECO:0000259" key="9">
    <source>
        <dbReference type="Pfam" id="PF08323"/>
    </source>
</evidence>
<dbReference type="RefSeq" id="WP_079428201.1">
    <property type="nucleotide sequence ID" value="NZ_MZGV01000091.1"/>
</dbReference>
<evidence type="ECO:0000256" key="4">
    <source>
        <dbReference type="ARBA" id="ARBA00022676"/>
    </source>
</evidence>
<keyword evidence="5 7" id="KW-0808">Transferase</keyword>
<dbReference type="EMBL" id="MZGV01000091">
    <property type="protein sequence ID" value="OPJ56685.1"/>
    <property type="molecule type" value="Genomic_DNA"/>
</dbReference>
<comment type="catalytic activity">
    <reaction evidence="1 7">
        <text>[(1-&gt;4)-alpha-D-glucosyl](n) + ADP-alpha-D-glucose = [(1-&gt;4)-alpha-D-glucosyl](n+1) + ADP + H(+)</text>
        <dbReference type="Rhea" id="RHEA:18189"/>
        <dbReference type="Rhea" id="RHEA-COMP:9584"/>
        <dbReference type="Rhea" id="RHEA-COMP:9587"/>
        <dbReference type="ChEBI" id="CHEBI:15378"/>
        <dbReference type="ChEBI" id="CHEBI:15444"/>
        <dbReference type="ChEBI" id="CHEBI:57498"/>
        <dbReference type="ChEBI" id="CHEBI:456216"/>
        <dbReference type="EC" id="2.4.1.21"/>
    </reaction>
</comment>
<evidence type="ECO:0000259" key="8">
    <source>
        <dbReference type="Pfam" id="PF00534"/>
    </source>
</evidence>
<accession>A0A1V4IAL7</accession>
<dbReference type="HAMAP" id="MF_00484">
    <property type="entry name" value="Glycogen_synth"/>
    <property type="match status" value="1"/>
</dbReference>
<keyword evidence="11" id="KW-1185">Reference proteome</keyword>
<dbReference type="InterPro" id="IPR013534">
    <property type="entry name" value="Starch_synth_cat_dom"/>
</dbReference>
<dbReference type="InterPro" id="IPR001296">
    <property type="entry name" value="Glyco_trans_1"/>
</dbReference>
<dbReference type="PANTHER" id="PTHR45825">
    <property type="entry name" value="GRANULE-BOUND STARCH SYNTHASE 1, CHLOROPLASTIC/AMYLOPLASTIC"/>
    <property type="match status" value="1"/>
</dbReference>
<dbReference type="SUPFAM" id="SSF53756">
    <property type="entry name" value="UDP-Glycosyltransferase/glycogen phosphorylase"/>
    <property type="match status" value="1"/>
</dbReference>
<sequence length="477" mass="55739">MKVLFAASEAHPFVKIGGLGDVAFALPKALRKMGIDARIIMPKYGGIAELFKQKMYTLATFNVPVGWRNQYGGLQYLEYDGIPFYFIDNEYYFNRKEVYGHYDDGERFAYFCRGILESIRYMGDFKPDIIHCNDWHTAAVVPIYRDRFQHEWQYNNIRTVFTIHNLKHQGRFGKEMLPELLGLNWKYFNDNGFEYHGDISFMKAALNMADKITTVSETYAEEIKTPYYGEGLDGLLRKRGWDLIGIVNGVDTDINNPETDNELFYKYNGDNLENKYKNKEKLQEKLQLPVNRNIPIIGMVTRLFEQKGIDLLACVMEDILQMELQFIVLGTGDSKYEDMFRYYAAKYPNKLSANIYFSNELSKQIYAGSDMFIMPSKFEPCGIGQLMAMRYGTIPIVRETGGLRDTVHSYNEFTGGGNGFSFNNYNAHDMLYTIQRAVKYYYDHKDIWESLIKRDMWEDNSWNRSARRYVELYSNIM</sequence>
<keyword evidence="4 7" id="KW-0328">Glycosyltransferase</keyword>
<reference evidence="10 11" key="1">
    <citation type="submission" date="2017-03" db="EMBL/GenBank/DDBJ databases">
        <title>Genome sequence of Clostridium oryzae DSM 28571.</title>
        <authorList>
            <person name="Poehlein A."/>
            <person name="Daniel R."/>
        </authorList>
    </citation>
    <scope>NUCLEOTIDE SEQUENCE [LARGE SCALE GENOMIC DNA]</scope>
    <source>
        <strain evidence="10 11">DSM 28571</strain>
    </source>
</reference>
<evidence type="ECO:0000256" key="5">
    <source>
        <dbReference type="ARBA" id="ARBA00022679"/>
    </source>
</evidence>
<evidence type="ECO:0000256" key="1">
    <source>
        <dbReference type="ARBA" id="ARBA00001478"/>
    </source>
</evidence>
<dbReference type="GO" id="GO:0009011">
    <property type="term" value="F:alpha-1,4-glucan glucosyltransferase (ADP-glucose donor) activity"/>
    <property type="evidence" value="ECO:0007669"/>
    <property type="project" value="UniProtKB-UniRule"/>
</dbReference>
<dbReference type="NCBIfam" id="NF001898">
    <property type="entry name" value="PRK00654.1-1"/>
    <property type="match status" value="1"/>
</dbReference>
<evidence type="ECO:0000313" key="10">
    <source>
        <dbReference type="EMBL" id="OPJ56685.1"/>
    </source>
</evidence>
<dbReference type="InterPro" id="IPR011835">
    <property type="entry name" value="GS/SS"/>
</dbReference>
<proteinExistence type="inferred from homology"/>
<dbReference type="GO" id="GO:0004373">
    <property type="term" value="F:alpha-1,4-glucan glucosyltransferase (UDP-glucose donor) activity"/>
    <property type="evidence" value="ECO:0007669"/>
    <property type="project" value="InterPro"/>
</dbReference>
<dbReference type="PANTHER" id="PTHR45825:SF11">
    <property type="entry name" value="ALPHA AMYLASE DOMAIN-CONTAINING PROTEIN"/>
    <property type="match status" value="1"/>
</dbReference>
<gene>
    <name evidence="10" type="primary">glgA_3</name>
    <name evidence="7" type="synonym">glgA</name>
    <name evidence="10" type="ORF">CLORY_42050</name>
</gene>
<feature type="binding site" evidence="7">
    <location>
        <position position="15"/>
    </location>
    <ligand>
        <name>ADP-alpha-D-glucose</name>
        <dbReference type="ChEBI" id="CHEBI:57498"/>
    </ligand>
</feature>
<comment type="caution">
    <text evidence="10">The sequence shown here is derived from an EMBL/GenBank/DDBJ whole genome shotgun (WGS) entry which is preliminary data.</text>
</comment>